<dbReference type="EMBL" id="JAEPQZ010000006">
    <property type="protein sequence ID" value="KAG2179817.1"/>
    <property type="molecule type" value="Genomic_DNA"/>
</dbReference>
<name>A0A8H7PT34_MORIS</name>
<feature type="transmembrane region" description="Helical" evidence="2">
    <location>
        <begin position="167"/>
        <end position="191"/>
    </location>
</feature>
<accession>A0A8H7PT34</accession>
<dbReference type="AlphaFoldDB" id="A0A8H7PT34"/>
<keyword evidence="2" id="KW-0472">Membrane</keyword>
<keyword evidence="4" id="KW-1185">Reference proteome</keyword>
<feature type="transmembrane region" description="Helical" evidence="2">
    <location>
        <begin position="136"/>
        <end position="155"/>
    </location>
</feature>
<dbReference type="Proteomes" id="UP000654370">
    <property type="component" value="Unassembled WGS sequence"/>
</dbReference>
<feature type="compositionally biased region" description="Polar residues" evidence="1">
    <location>
        <begin position="272"/>
        <end position="282"/>
    </location>
</feature>
<evidence type="ECO:0000313" key="3">
    <source>
        <dbReference type="EMBL" id="KAG2179817.1"/>
    </source>
</evidence>
<feature type="compositionally biased region" description="Polar residues" evidence="1">
    <location>
        <begin position="468"/>
        <end position="477"/>
    </location>
</feature>
<dbReference type="OrthoDB" id="2262162at2759"/>
<organism evidence="3 4">
    <name type="scientific">Mortierella isabellina</name>
    <name type="common">Filamentous fungus</name>
    <name type="synonym">Umbelopsis isabellina</name>
    <dbReference type="NCBI Taxonomy" id="91625"/>
    <lineage>
        <taxon>Eukaryota</taxon>
        <taxon>Fungi</taxon>
        <taxon>Fungi incertae sedis</taxon>
        <taxon>Mucoromycota</taxon>
        <taxon>Mucoromycotina</taxon>
        <taxon>Umbelopsidomycetes</taxon>
        <taxon>Umbelopsidales</taxon>
        <taxon>Umbelopsidaceae</taxon>
        <taxon>Umbelopsis</taxon>
    </lineage>
</organism>
<feature type="transmembrane region" description="Helical" evidence="2">
    <location>
        <begin position="211"/>
        <end position="238"/>
    </location>
</feature>
<feature type="region of interest" description="Disordered" evidence="1">
    <location>
        <begin position="248"/>
        <end position="284"/>
    </location>
</feature>
<evidence type="ECO:0000256" key="2">
    <source>
        <dbReference type="SAM" id="Phobius"/>
    </source>
</evidence>
<proteinExistence type="predicted"/>
<evidence type="ECO:0000313" key="4">
    <source>
        <dbReference type="Proteomes" id="UP000654370"/>
    </source>
</evidence>
<comment type="caution">
    <text evidence="3">The sequence shown here is derived from an EMBL/GenBank/DDBJ whole genome shotgun (WGS) entry which is preliminary data.</text>
</comment>
<feature type="region of interest" description="Disordered" evidence="1">
    <location>
        <begin position="436"/>
        <end position="519"/>
    </location>
</feature>
<sequence>MQSSYEEDGTDEERYSLWRHRLLPMARIIGLLVATVFIMLAAWLETGTSSDLNSILDKQMNMYIVQLNTHLNLSDNNAAVPDNVAFGLWKHCFNYAGDWRCLDQNLLYNLDADKILFAAFSNSTTKLTDSSLPPTYANVAIALTSCIVVACTFLFSLWANQQITMKFVYISIALNTISFALSTLFFGWTFHNYSTQVSRACRDMGSENCQGFSIGLEIIFMIVAMSCTTISMIVWTCVPAYDIKRRKRQHERNAESNETVHMTRDRRKRDNSTTYESNTNGVTHEAIYESDYNGEWLEDKSGTRQFPDNESIHTAATDEPLFKKGTRYNKISESRMNRPHPPVIDTQLSPKSAKKFQQDHERKASPAYEMDQLRQNHCRYSELRASFQPIINRTGLNPPPVAQVKQNNIRMSMTHDDDSILAPPELPFARERKRLSHGSGHTFGQVLDSAGETSPGSDRADSPFSYEYDSSAQSTPRYGSPRHRRDSAGSYGFGRSQSIVPGDDRTFSLTPQAQTPVSGYHPLSRKTITDDRINAYLEGQ</sequence>
<evidence type="ECO:0000256" key="1">
    <source>
        <dbReference type="SAM" id="MobiDB-lite"/>
    </source>
</evidence>
<gene>
    <name evidence="3" type="ORF">INT43_003600</name>
</gene>
<protein>
    <submittedName>
        <fullName evidence="3">Uncharacterized protein</fullName>
    </submittedName>
</protein>
<feature type="transmembrane region" description="Helical" evidence="2">
    <location>
        <begin position="24"/>
        <end position="44"/>
    </location>
</feature>
<feature type="compositionally biased region" description="Polar residues" evidence="1">
    <location>
        <begin position="507"/>
        <end position="517"/>
    </location>
</feature>
<keyword evidence="2" id="KW-1133">Transmembrane helix</keyword>
<reference evidence="3" key="1">
    <citation type="submission" date="2020-12" db="EMBL/GenBank/DDBJ databases">
        <title>Metabolic potential, ecology and presence of endohyphal bacteria is reflected in genomic diversity of Mucoromycotina.</title>
        <authorList>
            <person name="Muszewska A."/>
            <person name="Okrasinska A."/>
            <person name="Steczkiewicz K."/>
            <person name="Drgas O."/>
            <person name="Orlowska M."/>
            <person name="Perlinska-Lenart U."/>
            <person name="Aleksandrzak-Piekarczyk T."/>
            <person name="Szatraj K."/>
            <person name="Zielenkiewicz U."/>
            <person name="Pilsyk S."/>
            <person name="Malc E."/>
            <person name="Mieczkowski P."/>
            <person name="Kruszewska J.S."/>
            <person name="Biernat P."/>
            <person name="Pawlowska J."/>
        </authorList>
    </citation>
    <scope>NUCLEOTIDE SEQUENCE</scope>
    <source>
        <strain evidence="3">WA0000067209</strain>
    </source>
</reference>
<keyword evidence="2" id="KW-0812">Transmembrane</keyword>